<organism evidence="2 3">
    <name type="scientific">Massarina eburnea CBS 473.64</name>
    <dbReference type="NCBI Taxonomy" id="1395130"/>
    <lineage>
        <taxon>Eukaryota</taxon>
        <taxon>Fungi</taxon>
        <taxon>Dikarya</taxon>
        <taxon>Ascomycota</taxon>
        <taxon>Pezizomycotina</taxon>
        <taxon>Dothideomycetes</taxon>
        <taxon>Pleosporomycetidae</taxon>
        <taxon>Pleosporales</taxon>
        <taxon>Massarineae</taxon>
        <taxon>Massarinaceae</taxon>
        <taxon>Massarina</taxon>
    </lineage>
</organism>
<proteinExistence type="predicted"/>
<dbReference type="Proteomes" id="UP000799753">
    <property type="component" value="Unassembled WGS sequence"/>
</dbReference>
<evidence type="ECO:0000313" key="2">
    <source>
        <dbReference type="EMBL" id="KAF2643918.1"/>
    </source>
</evidence>
<reference evidence="2" key="1">
    <citation type="journal article" date="2020" name="Stud. Mycol.">
        <title>101 Dothideomycetes genomes: a test case for predicting lifestyles and emergence of pathogens.</title>
        <authorList>
            <person name="Haridas S."/>
            <person name="Albert R."/>
            <person name="Binder M."/>
            <person name="Bloem J."/>
            <person name="Labutti K."/>
            <person name="Salamov A."/>
            <person name="Andreopoulos B."/>
            <person name="Baker S."/>
            <person name="Barry K."/>
            <person name="Bills G."/>
            <person name="Bluhm B."/>
            <person name="Cannon C."/>
            <person name="Castanera R."/>
            <person name="Culley D."/>
            <person name="Daum C."/>
            <person name="Ezra D."/>
            <person name="Gonzalez J."/>
            <person name="Henrissat B."/>
            <person name="Kuo A."/>
            <person name="Liang C."/>
            <person name="Lipzen A."/>
            <person name="Lutzoni F."/>
            <person name="Magnuson J."/>
            <person name="Mondo S."/>
            <person name="Nolan M."/>
            <person name="Ohm R."/>
            <person name="Pangilinan J."/>
            <person name="Park H.-J."/>
            <person name="Ramirez L."/>
            <person name="Alfaro M."/>
            <person name="Sun H."/>
            <person name="Tritt A."/>
            <person name="Yoshinaga Y."/>
            <person name="Zwiers L.-H."/>
            <person name="Turgeon B."/>
            <person name="Goodwin S."/>
            <person name="Spatafora J."/>
            <person name="Crous P."/>
            <person name="Grigoriev I."/>
        </authorList>
    </citation>
    <scope>NUCLEOTIDE SEQUENCE</scope>
    <source>
        <strain evidence="2">CBS 473.64</strain>
    </source>
</reference>
<name>A0A6A6SBX7_9PLEO</name>
<protein>
    <submittedName>
        <fullName evidence="2">Uncharacterized protein</fullName>
    </submittedName>
</protein>
<feature type="region of interest" description="Disordered" evidence="1">
    <location>
        <begin position="1"/>
        <end position="21"/>
    </location>
</feature>
<evidence type="ECO:0000256" key="1">
    <source>
        <dbReference type="SAM" id="MobiDB-lite"/>
    </source>
</evidence>
<dbReference type="AlphaFoldDB" id="A0A6A6SBX7"/>
<dbReference type="EMBL" id="MU006779">
    <property type="protein sequence ID" value="KAF2643918.1"/>
    <property type="molecule type" value="Genomic_DNA"/>
</dbReference>
<evidence type="ECO:0000313" key="3">
    <source>
        <dbReference type="Proteomes" id="UP000799753"/>
    </source>
</evidence>
<sequence length="64" mass="6795">MIHTEFSHHSRGSKGYAGSRNGIPIEDGVLVAVEAMTSGAWKKAIVRNSGRTKSGGGVNKGRWV</sequence>
<keyword evidence="3" id="KW-1185">Reference proteome</keyword>
<accession>A0A6A6SBX7</accession>
<gene>
    <name evidence="2" type="ORF">P280DRAFT_220831</name>
</gene>